<keyword evidence="6" id="KW-1185">Reference proteome</keyword>
<comment type="similarity">
    <text evidence="1">Belongs to the CapA family.</text>
</comment>
<dbReference type="SUPFAM" id="SSF56300">
    <property type="entry name" value="Metallo-dependent phosphatases"/>
    <property type="match status" value="1"/>
</dbReference>
<feature type="region of interest" description="Disordered" evidence="2">
    <location>
        <begin position="62"/>
        <end position="105"/>
    </location>
</feature>
<proteinExistence type="inferred from homology"/>
<evidence type="ECO:0000256" key="3">
    <source>
        <dbReference type="SAM" id="Phobius"/>
    </source>
</evidence>
<keyword evidence="3" id="KW-1133">Transmembrane helix</keyword>
<name>A0ABS4FTR2_9BACL</name>
<dbReference type="PANTHER" id="PTHR33393">
    <property type="entry name" value="POLYGLUTAMINE SYNTHESIS ACCESSORY PROTEIN RV0574C-RELATED"/>
    <property type="match status" value="1"/>
</dbReference>
<evidence type="ECO:0000259" key="4">
    <source>
        <dbReference type="SMART" id="SM00854"/>
    </source>
</evidence>
<dbReference type="CDD" id="cd07381">
    <property type="entry name" value="MPP_CapA"/>
    <property type="match status" value="1"/>
</dbReference>
<dbReference type="Gene3D" id="3.60.21.10">
    <property type="match status" value="1"/>
</dbReference>
<comment type="caution">
    <text evidence="5">The sequence shown here is derived from an EMBL/GenBank/DDBJ whole genome shotgun (WGS) entry which is preliminary data.</text>
</comment>
<dbReference type="EMBL" id="JAGGKG010000011">
    <property type="protein sequence ID" value="MBP1905956.1"/>
    <property type="molecule type" value="Genomic_DNA"/>
</dbReference>
<feature type="compositionally biased region" description="Polar residues" evidence="2">
    <location>
        <begin position="62"/>
        <end position="91"/>
    </location>
</feature>
<keyword evidence="3" id="KW-0812">Transmembrane</keyword>
<feature type="transmembrane region" description="Helical" evidence="3">
    <location>
        <begin position="21"/>
        <end position="44"/>
    </location>
</feature>
<dbReference type="InterPro" id="IPR052169">
    <property type="entry name" value="CW_Biosynth-Accessory"/>
</dbReference>
<evidence type="ECO:0000313" key="6">
    <source>
        <dbReference type="Proteomes" id="UP001519272"/>
    </source>
</evidence>
<feature type="compositionally biased region" description="Low complexity" evidence="2">
    <location>
        <begin position="423"/>
        <end position="444"/>
    </location>
</feature>
<feature type="compositionally biased region" description="Polar residues" evidence="2">
    <location>
        <begin position="408"/>
        <end position="422"/>
    </location>
</feature>
<dbReference type="InterPro" id="IPR019079">
    <property type="entry name" value="Capsule_synth_CapA"/>
</dbReference>
<dbReference type="Proteomes" id="UP001519272">
    <property type="component" value="Unassembled WGS sequence"/>
</dbReference>
<evidence type="ECO:0000313" key="5">
    <source>
        <dbReference type="EMBL" id="MBP1905956.1"/>
    </source>
</evidence>
<reference evidence="5 6" key="1">
    <citation type="submission" date="2021-03" db="EMBL/GenBank/DDBJ databases">
        <title>Genomic Encyclopedia of Type Strains, Phase IV (KMG-IV): sequencing the most valuable type-strain genomes for metagenomic binning, comparative biology and taxonomic classification.</title>
        <authorList>
            <person name="Goeker M."/>
        </authorList>
    </citation>
    <scope>NUCLEOTIDE SEQUENCE [LARGE SCALE GENOMIC DNA]</scope>
    <source>
        <strain evidence="5 6">DSM 14349</strain>
    </source>
</reference>
<feature type="region of interest" description="Disordered" evidence="2">
    <location>
        <begin position="408"/>
        <end position="453"/>
    </location>
</feature>
<evidence type="ECO:0000256" key="2">
    <source>
        <dbReference type="SAM" id="MobiDB-lite"/>
    </source>
</evidence>
<accession>A0ABS4FTR2</accession>
<gene>
    <name evidence="5" type="ORF">J2Z32_002604</name>
</gene>
<sequence length="453" mass="49911">MQTSRAERNKKKKKMDNSLQNKIWVTLNLSLITAIMFLVTYFLAGGEIFGKTRADFINGTNSQKIEQPQANVPSNTSQNKSSGNSDLNSNNKTEETAVPEQEEKKEDQLLFHFAGDTMFSGRVAEKLKIEGNDFPFQHVSSLFQNDDLSVLNLESPITTRGTNAEDKQYVFESSPDITPYMAKAGIDVVNLANNHILDKGKDGLLDTFSHLDDNKISYIGAGKNKKSAYTPIYVERKGVKIALLGFSRVLPKMEWAAGTFSAGVAEMYNPKLALEAVEEARKEANLVIVVAHWGRERVTKLEDHQKDLAHALVDAGADLVVGSHPHVLQGIEQYKGKWIAYSLGNFIFTKSKTVETWETAVLQVKANKDAIVSTKLIPYVTGIGQPIPMEAEQAQKMFKRVEGLSPGVTINNDGDVQSTSGGNNQADSNTNNDNTTNTIDNFDITPDDSTDSD</sequence>
<dbReference type="SMART" id="SM00854">
    <property type="entry name" value="PGA_cap"/>
    <property type="match status" value="1"/>
</dbReference>
<feature type="domain" description="Capsule synthesis protein CapA" evidence="4">
    <location>
        <begin position="110"/>
        <end position="350"/>
    </location>
</feature>
<organism evidence="5 6">
    <name type="scientific">Paenibacillus turicensis</name>
    <dbReference type="NCBI Taxonomy" id="160487"/>
    <lineage>
        <taxon>Bacteria</taxon>
        <taxon>Bacillati</taxon>
        <taxon>Bacillota</taxon>
        <taxon>Bacilli</taxon>
        <taxon>Bacillales</taxon>
        <taxon>Paenibacillaceae</taxon>
        <taxon>Paenibacillus</taxon>
    </lineage>
</organism>
<dbReference type="PANTHER" id="PTHR33393:SF13">
    <property type="entry name" value="PGA BIOSYNTHESIS PROTEIN CAPA"/>
    <property type="match status" value="1"/>
</dbReference>
<dbReference type="RefSeq" id="WP_210089561.1">
    <property type="nucleotide sequence ID" value="NZ_JAGGKG010000011.1"/>
</dbReference>
<evidence type="ECO:0000256" key="1">
    <source>
        <dbReference type="ARBA" id="ARBA00005662"/>
    </source>
</evidence>
<dbReference type="Pfam" id="PF09587">
    <property type="entry name" value="PGA_cap"/>
    <property type="match status" value="1"/>
</dbReference>
<dbReference type="InterPro" id="IPR029052">
    <property type="entry name" value="Metallo-depent_PP-like"/>
</dbReference>
<protein>
    <submittedName>
        <fullName evidence="5">Poly-gamma-glutamate synthesis protein (Capsule biosynthesis protein)</fullName>
    </submittedName>
</protein>
<keyword evidence="3" id="KW-0472">Membrane</keyword>